<proteinExistence type="predicted"/>
<reference evidence="2 3" key="1">
    <citation type="submission" date="2020-02" db="EMBL/GenBank/DDBJ databases">
        <title>Whole-genome analyses of novel actinobacteria.</title>
        <authorList>
            <person name="Sahin N."/>
            <person name="Tokatli A."/>
        </authorList>
    </citation>
    <scope>NUCLEOTIDE SEQUENCE [LARGE SCALE GENOMIC DNA]</scope>
    <source>
        <strain evidence="2 3">YC504</strain>
    </source>
</reference>
<dbReference type="AlphaFoldDB" id="A0A6G4XQK8"/>
<dbReference type="Proteomes" id="UP000481109">
    <property type="component" value="Unassembled WGS sequence"/>
</dbReference>
<comment type="caution">
    <text evidence="2">The sequence shown here is derived from an EMBL/GenBank/DDBJ whole genome shotgun (WGS) entry which is preliminary data.</text>
</comment>
<feature type="region of interest" description="Disordered" evidence="1">
    <location>
        <begin position="42"/>
        <end position="70"/>
    </location>
</feature>
<name>A0A6G4XQK8_9ACTN</name>
<keyword evidence="3" id="KW-1185">Reference proteome</keyword>
<dbReference type="EMBL" id="JAAKZW010000167">
    <property type="protein sequence ID" value="NGO79718.1"/>
    <property type="molecule type" value="Genomic_DNA"/>
</dbReference>
<evidence type="ECO:0000256" key="1">
    <source>
        <dbReference type="SAM" id="MobiDB-lite"/>
    </source>
</evidence>
<evidence type="ECO:0000313" key="2">
    <source>
        <dbReference type="EMBL" id="NGO79718.1"/>
    </source>
</evidence>
<gene>
    <name evidence="2" type="ORF">G6045_29280</name>
</gene>
<sequence length="70" mass="7307">MTSINMLGAHLRKELTILTPTCTAEDREAVIRALCQHLAATTAPPAGPRLLPGTTAYQPPTSWTGPPAAG</sequence>
<dbReference type="RefSeq" id="WP_165335153.1">
    <property type="nucleotide sequence ID" value="NZ_JAAKZW010000167.1"/>
</dbReference>
<feature type="compositionally biased region" description="Polar residues" evidence="1">
    <location>
        <begin position="55"/>
        <end position="64"/>
    </location>
</feature>
<evidence type="ECO:0000313" key="3">
    <source>
        <dbReference type="Proteomes" id="UP000481109"/>
    </source>
</evidence>
<protein>
    <submittedName>
        <fullName evidence="2">Uncharacterized protein</fullName>
    </submittedName>
</protein>
<accession>A0A6G4XQK8</accession>
<organism evidence="2 3">
    <name type="scientific">Streptomyces mesophilus</name>
    <dbReference type="NCBI Taxonomy" id="1775132"/>
    <lineage>
        <taxon>Bacteria</taxon>
        <taxon>Bacillati</taxon>
        <taxon>Actinomycetota</taxon>
        <taxon>Actinomycetes</taxon>
        <taxon>Kitasatosporales</taxon>
        <taxon>Streptomycetaceae</taxon>
        <taxon>Streptomyces</taxon>
    </lineage>
</organism>